<evidence type="ECO:0000313" key="1">
    <source>
        <dbReference type="EMBL" id="KAF4042647.1"/>
    </source>
</evidence>
<keyword evidence="2" id="KW-1185">Reference proteome</keyword>
<dbReference type="Proteomes" id="UP000602510">
    <property type="component" value="Unassembled WGS sequence"/>
</dbReference>
<sequence length="123" mass="13749">MKELERVESAMEDYKKWSANAFRAECRMLRTAPASSNKSSFLAALRASLLVTEGVTASGVMQSPFHRSKLERKTRRLQRLGCAITSKHDGLPLAMNSLQTADEEAELVSVWAVVLMNTMNERC</sequence>
<proteinExistence type="predicted"/>
<organism evidence="1 2">
    <name type="scientific">Phytophthora infestans</name>
    <name type="common">Potato late blight agent</name>
    <name type="synonym">Botrytis infestans</name>
    <dbReference type="NCBI Taxonomy" id="4787"/>
    <lineage>
        <taxon>Eukaryota</taxon>
        <taxon>Sar</taxon>
        <taxon>Stramenopiles</taxon>
        <taxon>Oomycota</taxon>
        <taxon>Peronosporomycetes</taxon>
        <taxon>Peronosporales</taxon>
        <taxon>Peronosporaceae</taxon>
        <taxon>Phytophthora</taxon>
    </lineage>
</organism>
<dbReference type="AlphaFoldDB" id="A0A833SXN1"/>
<evidence type="ECO:0000313" key="2">
    <source>
        <dbReference type="Proteomes" id="UP000602510"/>
    </source>
</evidence>
<dbReference type="EMBL" id="WSZM01000097">
    <property type="protein sequence ID" value="KAF4042647.1"/>
    <property type="molecule type" value="Genomic_DNA"/>
</dbReference>
<protein>
    <submittedName>
        <fullName evidence="1">Uncharacterized protein</fullName>
    </submittedName>
</protein>
<reference evidence="1" key="1">
    <citation type="submission" date="2020-04" db="EMBL/GenBank/DDBJ databases">
        <title>Hybrid Assembly of Korean Phytophthora infestans isolates.</title>
        <authorList>
            <person name="Prokchorchik M."/>
            <person name="Lee Y."/>
            <person name="Seo J."/>
            <person name="Cho J.-H."/>
            <person name="Park Y.-E."/>
            <person name="Jang D.-C."/>
            <person name="Im J.-S."/>
            <person name="Choi J.-G."/>
            <person name="Park H.-J."/>
            <person name="Lee G.-B."/>
            <person name="Lee Y.-G."/>
            <person name="Hong S.-Y."/>
            <person name="Cho K."/>
            <person name="Sohn K.H."/>
        </authorList>
    </citation>
    <scope>NUCLEOTIDE SEQUENCE</scope>
    <source>
        <strain evidence="1">KR_1_A1</strain>
    </source>
</reference>
<name>A0A833SXN1_PHYIN</name>
<comment type="caution">
    <text evidence="1">The sequence shown here is derived from an EMBL/GenBank/DDBJ whole genome shotgun (WGS) entry which is preliminary data.</text>
</comment>
<gene>
    <name evidence="1" type="ORF">GN244_ATG04953</name>
</gene>
<accession>A0A833SXN1</accession>